<feature type="domain" description="Chalcone isomerase" evidence="1">
    <location>
        <begin position="67"/>
        <end position="167"/>
    </location>
</feature>
<dbReference type="Pfam" id="PF16036">
    <property type="entry name" value="Chalcone_3"/>
    <property type="match status" value="1"/>
</dbReference>
<dbReference type="InterPro" id="IPR016088">
    <property type="entry name" value="Chalcone_isomerase_3-sand"/>
</dbReference>
<dbReference type="EMBL" id="HBKQ01046795">
    <property type="protein sequence ID" value="CAE2271516.1"/>
    <property type="molecule type" value="Transcribed_RNA"/>
</dbReference>
<evidence type="ECO:0000313" key="2">
    <source>
        <dbReference type="EMBL" id="CAE2271516.1"/>
    </source>
</evidence>
<dbReference type="Gene3D" id="3.50.70.10">
    <property type="match status" value="1"/>
</dbReference>
<dbReference type="PANTHER" id="PTHR47698">
    <property type="entry name" value="FATTY-ACID-BINDING PROTEIN 3, CHLOROPLASTIC"/>
    <property type="match status" value="1"/>
</dbReference>
<organism evidence="2">
    <name type="scientific">Odontella aurita</name>
    <dbReference type="NCBI Taxonomy" id="265563"/>
    <lineage>
        <taxon>Eukaryota</taxon>
        <taxon>Sar</taxon>
        <taxon>Stramenopiles</taxon>
        <taxon>Ochrophyta</taxon>
        <taxon>Bacillariophyta</taxon>
        <taxon>Mediophyceae</taxon>
        <taxon>Biddulphiophycidae</taxon>
        <taxon>Eupodiscales</taxon>
        <taxon>Odontellaceae</taxon>
        <taxon>Odontella</taxon>
    </lineage>
</organism>
<dbReference type="GO" id="GO:0016872">
    <property type="term" value="F:intramolecular lyase activity"/>
    <property type="evidence" value="ECO:0007669"/>
    <property type="project" value="InterPro"/>
</dbReference>
<dbReference type="InterPro" id="IPR036298">
    <property type="entry name" value="Chalcone_isomerase_sf"/>
</dbReference>
<dbReference type="InterPro" id="IPR016087">
    <property type="entry name" value="Chalcone_isomerase"/>
</dbReference>
<sequence>MGSLFISKEQNVCMYGRYSMQVYSVGMYSSTEEEEEGAESAPASDDKDAVMSAIQSKAKSGPTSFLLKMNFKVGAEKIASSLAESVAPRHSSAGEVEDLKKKIFDGVSATSKGAATKGTEFQFDCTEEGISVTVDGKSQGTIPSAGLGKAFCDVYLDDNGVSPALKDSCVENFCSE</sequence>
<dbReference type="SUPFAM" id="SSF54626">
    <property type="entry name" value="Chalcone isomerase"/>
    <property type="match status" value="1"/>
</dbReference>
<gene>
    <name evidence="2" type="ORF">OAUR00152_LOCUS32293</name>
</gene>
<proteinExistence type="predicted"/>
<protein>
    <recommendedName>
        <fullName evidence="1">Chalcone isomerase domain-containing protein</fullName>
    </recommendedName>
</protein>
<reference evidence="2" key="1">
    <citation type="submission" date="2021-01" db="EMBL/GenBank/DDBJ databases">
        <authorList>
            <person name="Corre E."/>
            <person name="Pelletier E."/>
            <person name="Niang G."/>
            <person name="Scheremetjew M."/>
            <person name="Finn R."/>
            <person name="Kale V."/>
            <person name="Holt S."/>
            <person name="Cochrane G."/>
            <person name="Meng A."/>
            <person name="Brown T."/>
            <person name="Cohen L."/>
        </authorList>
    </citation>
    <scope>NUCLEOTIDE SEQUENCE</scope>
    <source>
        <strain evidence="2">Isolate 1302-5</strain>
    </source>
</reference>
<dbReference type="AlphaFoldDB" id="A0A7S4N8E4"/>
<accession>A0A7S4N8E4</accession>
<evidence type="ECO:0000259" key="1">
    <source>
        <dbReference type="Pfam" id="PF16036"/>
    </source>
</evidence>
<dbReference type="PANTHER" id="PTHR47698:SF2">
    <property type="entry name" value="FATTY-ACID-BINDING PROTEIN 3, CHLOROPLASTIC"/>
    <property type="match status" value="1"/>
</dbReference>
<name>A0A7S4N8E4_9STRA</name>